<evidence type="ECO:0000256" key="9">
    <source>
        <dbReference type="PROSITE-ProRule" id="PRU00289"/>
    </source>
</evidence>
<dbReference type="Proteomes" id="UP000320791">
    <property type="component" value="Unassembled WGS sequence"/>
</dbReference>
<keyword evidence="14" id="KW-1185">Reference proteome</keyword>
<evidence type="ECO:0000256" key="8">
    <source>
        <dbReference type="ARBA" id="ARBA00023136"/>
    </source>
</evidence>
<reference evidence="13 14" key="1">
    <citation type="submission" date="2019-08" db="EMBL/GenBank/DDBJ databases">
        <authorList>
            <person name="Lei W."/>
        </authorList>
    </citation>
    <scope>NUCLEOTIDE SEQUENCE [LARGE SCALE GENOMIC DNA]</scope>
    <source>
        <strain evidence="13 14">CCUG 58627</strain>
    </source>
</reference>
<feature type="domain" description="FtsK" evidence="12">
    <location>
        <begin position="979"/>
        <end position="1157"/>
    </location>
</feature>
<dbReference type="SMART" id="SM00382">
    <property type="entry name" value="AAA"/>
    <property type="match status" value="3"/>
</dbReference>
<keyword evidence="8 11" id="KW-0472">Membrane</keyword>
<feature type="binding site" evidence="9">
    <location>
        <begin position="422"/>
        <end position="429"/>
    </location>
    <ligand>
        <name>ATP</name>
        <dbReference type="ChEBI" id="CHEBI:30616"/>
    </ligand>
</feature>
<dbReference type="Gene3D" id="3.40.50.300">
    <property type="entry name" value="P-loop containing nucleotide triphosphate hydrolases"/>
    <property type="match status" value="3"/>
</dbReference>
<feature type="binding site" evidence="9">
    <location>
        <begin position="753"/>
        <end position="760"/>
    </location>
    <ligand>
        <name>ATP</name>
        <dbReference type="ChEBI" id="CHEBI:30616"/>
    </ligand>
</feature>
<dbReference type="GO" id="GO:0005524">
    <property type="term" value="F:ATP binding"/>
    <property type="evidence" value="ECO:0007669"/>
    <property type="project" value="UniProtKB-UniRule"/>
</dbReference>
<evidence type="ECO:0000256" key="10">
    <source>
        <dbReference type="SAM" id="MobiDB-lite"/>
    </source>
</evidence>
<dbReference type="Pfam" id="PF01580">
    <property type="entry name" value="FtsK_SpoIIIE"/>
    <property type="match status" value="2"/>
</dbReference>
<evidence type="ECO:0000256" key="11">
    <source>
        <dbReference type="SAM" id="Phobius"/>
    </source>
</evidence>
<evidence type="ECO:0000256" key="5">
    <source>
        <dbReference type="ARBA" id="ARBA00022741"/>
    </source>
</evidence>
<feature type="domain" description="FtsK" evidence="12">
    <location>
        <begin position="735"/>
        <end position="900"/>
    </location>
</feature>
<dbReference type="OrthoDB" id="9807790at2"/>
<feature type="domain" description="FtsK" evidence="12">
    <location>
        <begin position="399"/>
        <end position="600"/>
    </location>
</feature>
<evidence type="ECO:0000256" key="1">
    <source>
        <dbReference type="ARBA" id="ARBA00004651"/>
    </source>
</evidence>
<organism evidence="13 14">
    <name type="scientific">Corynebacterium canis</name>
    <dbReference type="NCBI Taxonomy" id="679663"/>
    <lineage>
        <taxon>Bacteria</taxon>
        <taxon>Bacillati</taxon>
        <taxon>Actinomycetota</taxon>
        <taxon>Actinomycetes</taxon>
        <taxon>Mycobacteriales</taxon>
        <taxon>Corynebacteriaceae</taxon>
        <taxon>Corynebacterium</taxon>
    </lineage>
</organism>
<evidence type="ECO:0000256" key="6">
    <source>
        <dbReference type="ARBA" id="ARBA00022840"/>
    </source>
</evidence>
<feature type="region of interest" description="Disordered" evidence="10">
    <location>
        <begin position="1"/>
        <end position="24"/>
    </location>
</feature>
<proteinExistence type="predicted"/>
<dbReference type="PANTHER" id="PTHR22683:SF1">
    <property type="entry name" value="TYPE VII SECRETION SYSTEM PROTEIN ESSC"/>
    <property type="match status" value="1"/>
</dbReference>
<dbReference type="NCBIfam" id="TIGR03924">
    <property type="entry name" value="T7SS_EccC_a"/>
    <property type="match status" value="1"/>
</dbReference>
<feature type="transmembrane region" description="Helical" evidence="11">
    <location>
        <begin position="34"/>
        <end position="54"/>
    </location>
</feature>
<dbReference type="SUPFAM" id="SSF52540">
    <property type="entry name" value="P-loop containing nucleoside triphosphate hydrolases"/>
    <property type="match status" value="3"/>
</dbReference>
<dbReference type="PANTHER" id="PTHR22683">
    <property type="entry name" value="SPORULATION PROTEIN RELATED"/>
    <property type="match status" value="1"/>
</dbReference>
<evidence type="ECO:0000259" key="12">
    <source>
        <dbReference type="PROSITE" id="PS50901"/>
    </source>
</evidence>
<dbReference type="EMBL" id="VOHM01000027">
    <property type="protein sequence ID" value="TWT22825.1"/>
    <property type="molecule type" value="Genomic_DNA"/>
</dbReference>
<dbReference type="InterPro" id="IPR003593">
    <property type="entry name" value="AAA+_ATPase"/>
</dbReference>
<evidence type="ECO:0000256" key="3">
    <source>
        <dbReference type="ARBA" id="ARBA00022692"/>
    </source>
</evidence>
<name>A0A5C5UB88_9CORY</name>
<keyword evidence="4" id="KW-0677">Repeat</keyword>
<sequence length="1192" mass="128458">MSERDPAPPLPAGTLTPDPVPPAVRPQPQPLLRMLMPLVMVSAVVGMVALMVITGRAHTGAGLNPGMIMFPVMMGMGMLAMFLPQSAEDTDEQRRVYMRHLDALRAQANENAHAQRAYELYRAPDPRHLVSLVSTRRLWERAAEDPDALQVRIGLGPAALCTPVEVPDSGAAEDLDPVCAVSLRRTVHEVGSVPMVPVLIQLGPFRFLAFSGPSAADVARALVAQLVFHHGPELVSVMALGAGWEWLKWLPHTRSPEAALHRVLVVDSATADGAEDCLDDPRFTTIIDVGSRPHSELGARAQAEGLAFHCDADLRIHTVEGEEGIGVPDCMRVAESLVLARALAACRRPATADRTNLPRDFLGLIGLSPAELEHSDGLWEHCARFGHLTVPIGVAEDSGAAVLLDLKESALGGVGPHGLCIGATGSGKSELLKTLVLALAATHDPDELNFVLVDFKGGATFLGVERLPHTSAVITNLAEEQALVDRMHDAISGEMNRRQEVLRKAGKFANVTDYNAARAAGRSDLAPLPSLVIVVDEFSELLGQHPDFADLFVAVGRLGRSLHMHLLLASQRLEEGRLRGLDSHLSYRIGLKTFSAAESRQVLGVVDAYHLPARPGAGYMRTDSDSLVRFQAAYVSGRLPALPVAGVDKKLSVRRFHQWIVPEVEDAPRKPQYHPTAMLLDAVVAAAQRSARGKHAHRIWLPPLPAEIPLASIVARVGHLGCVLGLIDRPFQQRQDPFILQFSGSGGHAALCGSPRTGKTTALRSLVLSLALTHGTDQLRFYILDLGGAEGLAALAKLPHVAGVAGRKDPERVRRVVDEVLGLVSVPEPRHTFLVVDGWHVIANEFDDLVESVTRIAADGLAARVHLVVSTARWTNIRPAVRDLLQQRVELRLGEPMDSLIDRKAQLKLPNLPGRGLTAEGEPMLIALTGNQDVHHVCQQLADQPRVPALRILPQHIALSALPPTSAPGIPFAVGGPRLETWAWNLDTSPHAVCLGSQGAGKSTFLSALMAGMRDPERYRIVLLDLRRTHLGEVGPDMLAAYCPTTESAARAVSQLGVTMRERLPGPDVTPAELKRRSWWRGPEIVLVVDDYDVLPAGLLQPLLEFVPHARDIGLHVVVARKSGGAGRALYDPLLGAVKDQSPAVMLLDADREEGPLFGVRPVTQPPGRGTWIVRGNVIGVGQVAQRQEDAA</sequence>
<dbReference type="AlphaFoldDB" id="A0A5C5UB88"/>
<evidence type="ECO:0000313" key="14">
    <source>
        <dbReference type="Proteomes" id="UP000320791"/>
    </source>
</evidence>
<keyword evidence="3 11" id="KW-0812">Transmembrane</keyword>
<accession>A0A5C5UB88</accession>
<keyword evidence="7 11" id="KW-1133">Transmembrane helix</keyword>
<keyword evidence="2" id="KW-1003">Cell membrane</keyword>
<dbReference type="RefSeq" id="WP_146325360.1">
    <property type="nucleotide sequence ID" value="NZ_BAABLR010000012.1"/>
</dbReference>
<dbReference type="PROSITE" id="PS50901">
    <property type="entry name" value="FTSK"/>
    <property type="match status" value="3"/>
</dbReference>
<dbReference type="InterPro" id="IPR023837">
    <property type="entry name" value="EccCb-like_Actinobacteria"/>
</dbReference>
<feature type="transmembrane region" description="Helical" evidence="11">
    <location>
        <begin position="66"/>
        <end position="84"/>
    </location>
</feature>
<protein>
    <submittedName>
        <fullName evidence="13">Type VII secretion protein EccCa</fullName>
    </submittedName>
</protein>
<dbReference type="InterPro" id="IPR023836">
    <property type="entry name" value="EccCa-like_Actinobacteria"/>
</dbReference>
<dbReference type="InterPro" id="IPR027417">
    <property type="entry name" value="P-loop_NTPase"/>
</dbReference>
<gene>
    <name evidence="13" type="primary">eccCa</name>
    <name evidence="13" type="ORF">FRX94_10795</name>
</gene>
<keyword evidence="5 9" id="KW-0547">Nucleotide-binding</keyword>
<keyword evidence="6 9" id="KW-0067">ATP-binding</keyword>
<evidence type="ECO:0000256" key="4">
    <source>
        <dbReference type="ARBA" id="ARBA00022737"/>
    </source>
</evidence>
<evidence type="ECO:0000313" key="13">
    <source>
        <dbReference type="EMBL" id="TWT22825.1"/>
    </source>
</evidence>
<dbReference type="GO" id="GO:0005886">
    <property type="term" value="C:plasma membrane"/>
    <property type="evidence" value="ECO:0007669"/>
    <property type="project" value="UniProtKB-SubCell"/>
</dbReference>
<comment type="subcellular location">
    <subcellularLocation>
        <location evidence="1">Cell membrane</location>
        <topology evidence="1">Multi-pass membrane protein</topology>
    </subcellularLocation>
</comment>
<evidence type="ECO:0000256" key="2">
    <source>
        <dbReference type="ARBA" id="ARBA00022475"/>
    </source>
</evidence>
<comment type="caution">
    <text evidence="13">The sequence shown here is derived from an EMBL/GenBank/DDBJ whole genome shotgun (WGS) entry which is preliminary data.</text>
</comment>
<dbReference type="GO" id="GO:0003677">
    <property type="term" value="F:DNA binding"/>
    <property type="evidence" value="ECO:0007669"/>
    <property type="project" value="InterPro"/>
</dbReference>
<evidence type="ECO:0000256" key="7">
    <source>
        <dbReference type="ARBA" id="ARBA00022989"/>
    </source>
</evidence>
<dbReference type="InterPro" id="IPR050206">
    <property type="entry name" value="FtsK/SpoIIIE/SftA"/>
</dbReference>
<feature type="binding site" evidence="9">
    <location>
        <begin position="996"/>
        <end position="1003"/>
    </location>
    <ligand>
        <name>ATP</name>
        <dbReference type="ChEBI" id="CHEBI:30616"/>
    </ligand>
</feature>
<dbReference type="InterPro" id="IPR002543">
    <property type="entry name" value="FtsK_dom"/>
</dbReference>
<dbReference type="NCBIfam" id="TIGR03925">
    <property type="entry name" value="T7SS_EccC_b"/>
    <property type="match status" value="1"/>
</dbReference>